<dbReference type="Pfam" id="PF10477">
    <property type="entry name" value="EIF4E-T"/>
    <property type="match status" value="1"/>
</dbReference>
<feature type="compositionally biased region" description="Polar residues" evidence="3">
    <location>
        <begin position="379"/>
        <end position="394"/>
    </location>
</feature>
<gene>
    <name evidence="4" type="ORF">DdX_16021</name>
</gene>
<proteinExistence type="predicted"/>
<dbReference type="PANTHER" id="PTHR12269">
    <property type="entry name" value="EUKARYOTIC TRANSLATION INITIATION FACTOR 4E TRANSPORTER"/>
    <property type="match status" value="1"/>
</dbReference>
<dbReference type="GO" id="GO:0005634">
    <property type="term" value="C:nucleus"/>
    <property type="evidence" value="ECO:0007669"/>
    <property type="project" value="TreeGrafter"/>
</dbReference>
<reference evidence="4" key="1">
    <citation type="submission" date="2022-01" db="EMBL/GenBank/DDBJ databases">
        <title>Genome Sequence Resource for Two Populations of Ditylenchus destructor, the Migratory Endoparasitic Phytonematode.</title>
        <authorList>
            <person name="Zhang H."/>
            <person name="Lin R."/>
            <person name="Xie B."/>
        </authorList>
    </citation>
    <scope>NUCLEOTIDE SEQUENCE</scope>
    <source>
        <strain evidence="4">BazhouSP</strain>
    </source>
</reference>
<feature type="compositionally biased region" description="Basic and acidic residues" evidence="3">
    <location>
        <begin position="209"/>
        <end position="238"/>
    </location>
</feature>
<keyword evidence="2" id="KW-0963">Cytoplasm</keyword>
<evidence type="ECO:0000313" key="5">
    <source>
        <dbReference type="Proteomes" id="UP001201812"/>
    </source>
</evidence>
<feature type="region of interest" description="Disordered" evidence="3">
    <location>
        <begin position="379"/>
        <end position="398"/>
    </location>
</feature>
<name>A0AAD4R0B5_9BILA</name>
<dbReference type="Proteomes" id="UP001201812">
    <property type="component" value="Unassembled WGS sequence"/>
</dbReference>
<evidence type="ECO:0000256" key="3">
    <source>
        <dbReference type="SAM" id="MobiDB-lite"/>
    </source>
</evidence>
<protein>
    <submittedName>
        <fullName evidence="4">Nucleocytoplasmic shuttling protein for mRNA cap-binding EIF4E domain-containing protein</fullName>
    </submittedName>
</protein>
<feature type="region of interest" description="Disordered" evidence="3">
    <location>
        <begin position="111"/>
        <end position="245"/>
    </location>
</feature>
<evidence type="ECO:0000313" key="4">
    <source>
        <dbReference type="EMBL" id="KAI1701546.1"/>
    </source>
</evidence>
<sequence>MSKEKQSSSQSTTHSSKTRLCYSKETMLTIRESTPSRTRPSMLSPEFDNDDGLFSPDKWIQHFWQCEGIGNRVIIKKRTNTTTGKSESSSGIYDMDIVQAVLSPQRKAFLSGCKAASPKPDEERPGSKTASSGRWRHGHLSNGGVDFKPAFQKNALDSRSRAAASSNGPGMAWRSSNNTDETRARHFGERSEQMPEWLDEGPSSMTDVIELKGFEDDEPRDRKKVSDTIEEKRPESKAETSNAFPTFQTDEEFAAIMGILDVSDTSSANRSITRQDSKGSLNPPSSSRLTRFFSKNQNTAEENTELHRQPQLSPLQQILKPTAPRPIIGHPRETPESAAAGPQQNLPPALQQLFASVPQKIPEPSRAMTVEELERATLGSLSQQVQNGASSSGQAVARRDHNRVMTVEELERNTLRTLTHQPQGGLNGPNPYLQAQMFQAQMQQSQMHQPQMQPNLFQHVPIPRDHNRVMTVEELERNTLRTLTHQPQGGLNGPNPYLQAQMFQAQMQQQQMHPPQMQQPYMQPNLLQHVPVYSIPQVFQSGLNGPNPYLQAQMFQAQMQQSHMHQSHMHQNLLQQVPIPVLQKVFAANSPTNPSSPPAAKFKSP</sequence>
<organism evidence="4 5">
    <name type="scientific">Ditylenchus destructor</name>
    <dbReference type="NCBI Taxonomy" id="166010"/>
    <lineage>
        <taxon>Eukaryota</taxon>
        <taxon>Metazoa</taxon>
        <taxon>Ecdysozoa</taxon>
        <taxon>Nematoda</taxon>
        <taxon>Chromadorea</taxon>
        <taxon>Rhabditida</taxon>
        <taxon>Tylenchina</taxon>
        <taxon>Tylenchomorpha</taxon>
        <taxon>Sphaerularioidea</taxon>
        <taxon>Anguinidae</taxon>
        <taxon>Anguininae</taxon>
        <taxon>Ditylenchus</taxon>
    </lineage>
</organism>
<feature type="region of interest" description="Disordered" evidence="3">
    <location>
        <begin position="323"/>
        <end position="344"/>
    </location>
</feature>
<dbReference type="PANTHER" id="PTHR12269:SF1">
    <property type="entry name" value="EUKARYOTIC TRANSLATION INITIATION FACTOR 4E TRANSPORTER"/>
    <property type="match status" value="1"/>
</dbReference>
<dbReference type="GO" id="GO:0017148">
    <property type="term" value="P:negative regulation of translation"/>
    <property type="evidence" value="ECO:0007669"/>
    <property type="project" value="TreeGrafter"/>
</dbReference>
<evidence type="ECO:0000256" key="2">
    <source>
        <dbReference type="ARBA" id="ARBA00022490"/>
    </source>
</evidence>
<accession>A0AAD4R0B5</accession>
<dbReference type="InterPro" id="IPR018862">
    <property type="entry name" value="eIF4E-T"/>
</dbReference>
<comment type="caution">
    <text evidence="4">The sequence shown here is derived from an EMBL/GenBank/DDBJ whole genome shotgun (WGS) entry which is preliminary data.</text>
</comment>
<dbReference type="AlphaFoldDB" id="A0AAD4R0B5"/>
<dbReference type="GO" id="GO:0036464">
    <property type="term" value="C:cytoplasmic ribonucleoprotein granule"/>
    <property type="evidence" value="ECO:0007669"/>
    <property type="project" value="UniProtKB-ARBA"/>
</dbReference>
<dbReference type="GO" id="GO:0003729">
    <property type="term" value="F:mRNA binding"/>
    <property type="evidence" value="ECO:0007669"/>
    <property type="project" value="TreeGrafter"/>
</dbReference>
<feature type="compositionally biased region" description="Basic and acidic residues" evidence="3">
    <location>
        <begin position="180"/>
        <end position="193"/>
    </location>
</feature>
<evidence type="ECO:0000256" key="1">
    <source>
        <dbReference type="ARBA" id="ARBA00004496"/>
    </source>
</evidence>
<keyword evidence="5" id="KW-1185">Reference proteome</keyword>
<feature type="region of interest" description="Disordered" evidence="3">
    <location>
        <begin position="266"/>
        <end position="290"/>
    </location>
</feature>
<dbReference type="EMBL" id="JAKKPZ010000116">
    <property type="protein sequence ID" value="KAI1701546.1"/>
    <property type="molecule type" value="Genomic_DNA"/>
</dbReference>
<comment type="subcellular location">
    <subcellularLocation>
        <location evidence="1">Cytoplasm</location>
    </subcellularLocation>
</comment>